<feature type="transmembrane region" description="Helical" evidence="1">
    <location>
        <begin position="32"/>
        <end position="50"/>
    </location>
</feature>
<comment type="caution">
    <text evidence="2">The sequence shown here is derived from an EMBL/GenBank/DDBJ whole genome shotgun (WGS) entry which is preliminary data.</text>
</comment>
<dbReference type="Proteomes" id="UP000321046">
    <property type="component" value="Unassembled WGS sequence"/>
</dbReference>
<feature type="transmembrane region" description="Helical" evidence="1">
    <location>
        <begin position="204"/>
        <end position="237"/>
    </location>
</feature>
<dbReference type="AlphaFoldDB" id="A0A5C6XJQ2"/>
<dbReference type="EMBL" id="VOSL01000019">
    <property type="protein sequence ID" value="TXD41667.1"/>
    <property type="molecule type" value="Genomic_DNA"/>
</dbReference>
<gene>
    <name evidence="2" type="ORF">FRC96_04170</name>
</gene>
<feature type="transmembrane region" description="Helical" evidence="1">
    <location>
        <begin position="180"/>
        <end position="197"/>
    </location>
</feature>
<evidence type="ECO:0000256" key="1">
    <source>
        <dbReference type="SAM" id="Phobius"/>
    </source>
</evidence>
<organism evidence="2 3">
    <name type="scientific">Lujinxingia vulgaris</name>
    <dbReference type="NCBI Taxonomy" id="2600176"/>
    <lineage>
        <taxon>Bacteria</taxon>
        <taxon>Deltaproteobacteria</taxon>
        <taxon>Bradymonadales</taxon>
        <taxon>Lujinxingiaceae</taxon>
        <taxon>Lujinxingia</taxon>
    </lineage>
</organism>
<dbReference type="RefSeq" id="WP_146973037.1">
    <property type="nucleotide sequence ID" value="NZ_VOSL01000019.1"/>
</dbReference>
<sequence>MLELIPSFVTILFGVGALGLALRGYVRREQGLIIGAFALHLFAALAQVFITRDYYGYGDMLTFFRHGGVVADGMREDFWAFAPDAVALLFQQQTAHFGWLDESSPATATMYGIGSWLNYLTQGSLYAACLLVAIGSFFGKLAMFRAFRPLFPERLHRRLIVGMMWMPSTVFWSSGILKESIAMIGLGAATYGLVRLTDPSKSRLNAIIVLGVGAVIMGLVKTYILGPFAIAAGAWYYWQRGLRLSGGKALTLRPFHFVVAMALAMGVVIGIGQIFPRYALDNLVDEASRLQEVGQRVTGDSSYALSDSAPTSAAGQLAMAPLALLTALARPFIFEANNIMALVSALEMSFVLGLLLLALYRRGGRESWQVIMRSPPLIFALIFVLLFALGVGLTTTNMGTLSRYRIPMMPFYMMLLFALLPARAPRRPVRLRRQRLNARPESPRQAPHRS</sequence>
<dbReference type="OrthoDB" id="3862418at2"/>
<reference evidence="2 3" key="1">
    <citation type="submission" date="2019-08" db="EMBL/GenBank/DDBJ databases">
        <title>Bradymonadales sp. TMQ2.</title>
        <authorList>
            <person name="Liang Q."/>
        </authorList>
    </citation>
    <scope>NUCLEOTIDE SEQUENCE [LARGE SCALE GENOMIC DNA]</scope>
    <source>
        <strain evidence="2 3">TMQ2</strain>
    </source>
</reference>
<evidence type="ECO:0000313" key="2">
    <source>
        <dbReference type="EMBL" id="TXD41667.1"/>
    </source>
</evidence>
<keyword evidence="1" id="KW-1133">Transmembrane helix</keyword>
<name>A0A5C6XJQ2_9DELT</name>
<evidence type="ECO:0000313" key="3">
    <source>
        <dbReference type="Proteomes" id="UP000321046"/>
    </source>
</evidence>
<feature type="transmembrane region" description="Helical" evidence="1">
    <location>
        <begin position="339"/>
        <end position="360"/>
    </location>
</feature>
<keyword evidence="1" id="KW-0472">Membrane</keyword>
<feature type="transmembrane region" description="Helical" evidence="1">
    <location>
        <begin position="125"/>
        <end position="143"/>
    </location>
</feature>
<accession>A0A5C6XJQ2</accession>
<keyword evidence="1" id="KW-0812">Transmembrane</keyword>
<evidence type="ECO:0008006" key="4">
    <source>
        <dbReference type="Google" id="ProtNLM"/>
    </source>
</evidence>
<protein>
    <recommendedName>
        <fullName evidence="4">Glycosyltransferase RgtA/B/C/D-like domain-containing protein</fullName>
    </recommendedName>
</protein>
<feature type="transmembrane region" description="Helical" evidence="1">
    <location>
        <begin position="376"/>
        <end position="394"/>
    </location>
</feature>
<feature type="transmembrane region" description="Helical" evidence="1">
    <location>
        <begin position="406"/>
        <end position="424"/>
    </location>
</feature>
<proteinExistence type="predicted"/>
<feature type="transmembrane region" description="Helical" evidence="1">
    <location>
        <begin position="6"/>
        <end position="25"/>
    </location>
</feature>
<feature type="transmembrane region" description="Helical" evidence="1">
    <location>
        <begin position="257"/>
        <end position="280"/>
    </location>
</feature>